<dbReference type="SUPFAM" id="SSF52833">
    <property type="entry name" value="Thioredoxin-like"/>
    <property type="match status" value="1"/>
</dbReference>
<proteinExistence type="inferred from homology"/>
<dbReference type="VEuPathDB" id="FungiDB:ASPWEDRAFT_42700"/>
<name>A0A1L9RCP4_ASPWE</name>
<evidence type="ECO:0000256" key="8">
    <source>
        <dbReference type="ARBA" id="ARBA00023284"/>
    </source>
</evidence>
<dbReference type="Gene3D" id="3.40.30.10">
    <property type="entry name" value="Glutaredoxin"/>
    <property type="match status" value="1"/>
</dbReference>
<organism evidence="12 13">
    <name type="scientific">Aspergillus wentii DTO 134E9</name>
    <dbReference type="NCBI Taxonomy" id="1073089"/>
    <lineage>
        <taxon>Eukaryota</taxon>
        <taxon>Fungi</taxon>
        <taxon>Dikarya</taxon>
        <taxon>Ascomycota</taxon>
        <taxon>Pezizomycotina</taxon>
        <taxon>Eurotiomycetes</taxon>
        <taxon>Eurotiomycetidae</taxon>
        <taxon>Eurotiales</taxon>
        <taxon>Aspergillaceae</taxon>
        <taxon>Aspergillus</taxon>
        <taxon>Aspergillus subgen. Cremei</taxon>
    </lineage>
</organism>
<comment type="similarity">
    <text evidence="4">Belongs to the protein disulfide isomerase family.</text>
</comment>
<keyword evidence="7" id="KW-0413">Isomerase</keyword>
<keyword evidence="10" id="KW-0732">Signal</keyword>
<dbReference type="EC" id="5.3.4.1" evidence="5"/>
<dbReference type="GO" id="GO:0006457">
    <property type="term" value="P:protein folding"/>
    <property type="evidence" value="ECO:0007669"/>
    <property type="project" value="TreeGrafter"/>
</dbReference>
<keyword evidence="8" id="KW-0676">Redox-active center</keyword>
<dbReference type="GO" id="GO:0005788">
    <property type="term" value="C:endoplasmic reticulum lumen"/>
    <property type="evidence" value="ECO:0007669"/>
    <property type="project" value="UniProtKB-SubCell"/>
</dbReference>
<comment type="function">
    <text evidence="2">Participates in the folding of proteins containing disulfide bonds, may be involved in glycosylation, prolyl hydroxylation and triglyceride transfer.</text>
</comment>
<feature type="chain" id="PRO_5009887452" description="Protein disulfide-isomerase" evidence="10">
    <location>
        <begin position="21"/>
        <end position="148"/>
    </location>
</feature>
<evidence type="ECO:0000256" key="2">
    <source>
        <dbReference type="ARBA" id="ARBA00002692"/>
    </source>
</evidence>
<dbReference type="GeneID" id="63751692"/>
<comment type="subcellular location">
    <subcellularLocation>
        <location evidence="3">Endoplasmic reticulum lumen</location>
    </subcellularLocation>
</comment>
<dbReference type="PANTHER" id="PTHR18929">
    <property type="entry name" value="PROTEIN DISULFIDE ISOMERASE"/>
    <property type="match status" value="1"/>
</dbReference>
<keyword evidence="13" id="KW-1185">Reference proteome</keyword>
<sequence>MRLFTPHILSLFGAVTATFAANTGKSNSDAVPLTRETFYDFMEKHELVLANFYAPWCRYSRALAPKFEQAATALKHDNIPLVKVNCDYEDELCSDIGIGWYPTLKVFRGPESHEPYDGNQEADSIISHMMDESISTGAGAGLYLQSYH</sequence>
<dbReference type="STRING" id="1073089.A0A1L9RCP4"/>
<dbReference type="EMBL" id="KV878214">
    <property type="protein sequence ID" value="OJJ32690.1"/>
    <property type="molecule type" value="Genomic_DNA"/>
</dbReference>
<reference evidence="13" key="1">
    <citation type="journal article" date="2017" name="Genome Biol.">
        <title>Comparative genomics reveals high biological diversity and specific adaptations in the industrially and medically important fungal genus Aspergillus.</title>
        <authorList>
            <person name="de Vries R.P."/>
            <person name="Riley R."/>
            <person name="Wiebenga A."/>
            <person name="Aguilar-Osorio G."/>
            <person name="Amillis S."/>
            <person name="Uchima C.A."/>
            <person name="Anderluh G."/>
            <person name="Asadollahi M."/>
            <person name="Askin M."/>
            <person name="Barry K."/>
            <person name="Battaglia E."/>
            <person name="Bayram O."/>
            <person name="Benocci T."/>
            <person name="Braus-Stromeyer S.A."/>
            <person name="Caldana C."/>
            <person name="Canovas D."/>
            <person name="Cerqueira G.C."/>
            <person name="Chen F."/>
            <person name="Chen W."/>
            <person name="Choi C."/>
            <person name="Clum A."/>
            <person name="Dos Santos R.A."/>
            <person name="Damasio A.R."/>
            <person name="Diallinas G."/>
            <person name="Emri T."/>
            <person name="Fekete E."/>
            <person name="Flipphi M."/>
            <person name="Freyberg S."/>
            <person name="Gallo A."/>
            <person name="Gournas C."/>
            <person name="Habgood R."/>
            <person name="Hainaut M."/>
            <person name="Harispe M.L."/>
            <person name="Henrissat B."/>
            <person name="Hilden K.S."/>
            <person name="Hope R."/>
            <person name="Hossain A."/>
            <person name="Karabika E."/>
            <person name="Karaffa L."/>
            <person name="Karanyi Z."/>
            <person name="Krasevec N."/>
            <person name="Kuo A."/>
            <person name="Kusch H."/>
            <person name="LaButti K."/>
            <person name="Lagendijk E.L."/>
            <person name="Lapidus A."/>
            <person name="Levasseur A."/>
            <person name="Lindquist E."/>
            <person name="Lipzen A."/>
            <person name="Logrieco A.F."/>
            <person name="MacCabe A."/>
            <person name="Maekelae M.R."/>
            <person name="Malavazi I."/>
            <person name="Melin P."/>
            <person name="Meyer V."/>
            <person name="Mielnichuk N."/>
            <person name="Miskei M."/>
            <person name="Molnar A.P."/>
            <person name="Mule G."/>
            <person name="Ngan C.Y."/>
            <person name="Orejas M."/>
            <person name="Orosz E."/>
            <person name="Ouedraogo J.P."/>
            <person name="Overkamp K.M."/>
            <person name="Park H.-S."/>
            <person name="Perrone G."/>
            <person name="Piumi F."/>
            <person name="Punt P.J."/>
            <person name="Ram A.F."/>
            <person name="Ramon A."/>
            <person name="Rauscher S."/>
            <person name="Record E."/>
            <person name="Riano-Pachon D.M."/>
            <person name="Robert V."/>
            <person name="Roehrig J."/>
            <person name="Ruller R."/>
            <person name="Salamov A."/>
            <person name="Salih N.S."/>
            <person name="Samson R.A."/>
            <person name="Sandor E."/>
            <person name="Sanguinetti M."/>
            <person name="Schuetze T."/>
            <person name="Sepcic K."/>
            <person name="Shelest E."/>
            <person name="Sherlock G."/>
            <person name="Sophianopoulou V."/>
            <person name="Squina F.M."/>
            <person name="Sun H."/>
            <person name="Susca A."/>
            <person name="Todd R.B."/>
            <person name="Tsang A."/>
            <person name="Unkles S.E."/>
            <person name="van de Wiele N."/>
            <person name="van Rossen-Uffink D."/>
            <person name="Oliveira J.V."/>
            <person name="Vesth T.C."/>
            <person name="Visser J."/>
            <person name="Yu J.-H."/>
            <person name="Zhou M."/>
            <person name="Andersen M.R."/>
            <person name="Archer D.B."/>
            <person name="Baker S.E."/>
            <person name="Benoit I."/>
            <person name="Brakhage A.A."/>
            <person name="Braus G.H."/>
            <person name="Fischer R."/>
            <person name="Frisvad J.C."/>
            <person name="Goldman G.H."/>
            <person name="Houbraken J."/>
            <person name="Oakley B."/>
            <person name="Pocsi I."/>
            <person name="Scazzocchio C."/>
            <person name="Seiboth B."/>
            <person name="vanKuyk P.A."/>
            <person name="Wortman J."/>
            <person name="Dyer P.S."/>
            <person name="Grigoriev I.V."/>
        </authorList>
    </citation>
    <scope>NUCLEOTIDE SEQUENCE [LARGE SCALE GENOMIC DNA]</scope>
    <source>
        <strain evidence="13">DTO 134E9</strain>
    </source>
</reference>
<dbReference type="RefSeq" id="XP_040686367.1">
    <property type="nucleotide sequence ID" value="XM_040835844.1"/>
</dbReference>
<evidence type="ECO:0000313" key="13">
    <source>
        <dbReference type="Proteomes" id="UP000184383"/>
    </source>
</evidence>
<accession>A0A1L9RCP4</accession>
<dbReference type="GO" id="GO:0034976">
    <property type="term" value="P:response to endoplasmic reticulum stress"/>
    <property type="evidence" value="ECO:0007669"/>
    <property type="project" value="TreeGrafter"/>
</dbReference>
<evidence type="ECO:0000256" key="1">
    <source>
        <dbReference type="ARBA" id="ARBA00001182"/>
    </source>
</evidence>
<evidence type="ECO:0000256" key="4">
    <source>
        <dbReference type="ARBA" id="ARBA00006347"/>
    </source>
</evidence>
<dbReference type="PANTHER" id="PTHR18929:SF132">
    <property type="entry name" value="PROTEIN DISULFIDE-ISOMERASE A3"/>
    <property type="match status" value="1"/>
</dbReference>
<dbReference type="Proteomes" id="UP000184383">
    <property type="component" value="Unassembled WGS sequence"/>
</dbReference>
<comment type="catalytic activity">
    <reaction evidence="1">
        <text>Catalyzes the rearrangement of -S-S- bonds in proteins.</text>
        <dbReference type="EC" id="5.3.4.1"/>
    </reaction>
</comment>
<evidence type="ECO:0000256" key="5">
    <source>
        <dbReference type="ARBA" id="ARBA00012723"/>
    </source>
</evidence>
<dbReference type="AlphaFoldDB" id="A0A1L9RCP4"/>
<evidence type="ECO:0000256" key="6">
    <source>
        <dbReference type="ARBA" id="ARBA00022824"/>
    </source>
</evidence>
<feature type="signal peptide" evidence="10">
    <location>
        <begin position="1"/>
        <end position="20"/>
    </location>
</feature>
<evidence type="ECO:0000256" key="9">
    <source>
        <dbReference type="ARBA" id="ARBA00039846"/>
    </source>
</evidence>
<protein>
    <recommendedName>
        <fullName evidence="9">Protein disulfide-isomerase</fullName>
        <ecNumber evidence="5">5.3.4.1</ecNumber>
    </recommendedName>
</protein>
<dbReference type="CDD" id="cd02961">
    <property type="entry name" value="PDI_a_family"/>
    <property type="match status" value="1"/>
</dbReference>
<dbReference type="InterPro" id="IPR013766">
    <property type="entry name" value="Thioredoxin_domain"/>
</dbReference>
<dbReference type="GO" id="GO:0003756">
    <property type="term" value="F:protein disulfide isomerase activity"/>
    <property type="evidence" value="ECO:0007669"/>
    <property type="project" value="UniProtKB-EC"/>
</dbReference>
<dbReference type="Pfam" id="PF00085">
    <property type="entry name" value="Thioredoxin"/>
    <property type="match status" value="1"/>
</dbReference>
<dbReference type="PROSITE" id="PS51352">
    <property type="entry name" value="THIOREDOXIN_2"/>
    <property type="match status" value="1"/>
</dbReference>
<feature type="domain" description="Thioredoxin" evidence="11">
    <location>
        <begin position="10"/>
        <end position="135"/>
    </location>
</feature>
<evidence type="ECO:0000259" key="11">
    <source>
        <dbReference type="PROSITE" id="PS51352"/>
    </source>
</evidence>
<evidence type="ECO:0000256" key="10">
    <source>
        <dbReference type="SAM" id="SignalP"/>
    </source>
</evidence>
<keyword evidence="6" id="KW-0256">Endoplasmic reticulum</keyword>
<gene>
    <name evidence="12" type="ORF">ASPWEDRAFT_42700</name>
</gene>
<dbReference type="OrthoDB" id="427280at2759"/>
<evidence type="ECO:0000313" key="12">
    <source>
        <dbReference type="EMBL" id="OJJ32690.1"/>
    </source>
</evidence>
<evidence type="ECO:0000256" key="3">
    <source>
        <dbReference type="ARBA" id="ARBA00004319"/>
    </source>
</evidence>
<dbReference type="InterPro" id="IPR036249">
    <property type="entry name" value="Thioredoxin-like_sf"/>
</dbReference>
<evidence type="ECO:0000256" key="7">
    <source>
        <dbReference type="ARBA" id="ARBA00023235"/>
    </source>
</evidence>